<feature type="region of interest" description="Disordered" evidence="1">
    <location>
        <begin position="108"/>
        <end position="128"/>
    </location>
</feature>
<name>A0A4Q4ST25_9PEZI</name>
<feature type="compositionally biased region" description="Basic and acidic residues" evidence="1">
    <location>
        <begin position="116"/>
        <end position="128"/>
    </location>
</feature>
<evidence type="ECO:0000256" key="1">
    <source>
        <dbReference type="SAM" id="MobiDB-lite"/>
    </source>
</evidence>
<dbReference type="AlphaFoldDB" id="A0A4Q4ST25"/>
<comment type="caution">
    <text evidence="2">The sequence shown here is derived from an EMBL/GenBank/DDBJ whole genome shotgun (WGS) entry which is preliminary data.</text>
</comment>
<reference evidence="2 3" key="1">
    <citation type="submission" date="2018-06" db="EMBL/GenBank/DDBJ databases">
        <title>Complete Genomes of Monosporascus.</title>
        <authorList>
            <person name="Robinson A.J."/>
            <person name="Natvig D.O."/>
        </authorList>
    </citation>
    <scope>NUCLEOTIDE SEQUENCE [LARGE SCALE GENOMIC DNA]</scope>
    <source>
        <strain evidence="2 3">CBS 110550</strain>
    </source>
</reference>
<keyword evidence="3" id="KW-1185">Reference proteome</keyword>
<gene>
    <name evidence="2" type="ORF">DL764_010228</name>
</gene>
<accession>A0A4Q4ST25</accession>
<proteinExistence type="predicted"/>
<dbReference type="STRING" id="155417.A0A4Q4ST25"/>
<sequence length="128" mass="15636">MRDVIFNEMEFFNRKDTLERWEEMIRNLEDLVAKPDQQVKEEVEDSRCEDDLRVLHEEERFYSFREYKVASSWMGAFTAGRKFSLHRKDLAEPPKNVRELENHPMKQQFRAAQKAHLKEHDSFRSWEE</sequence>
<evidence type="ECO:0000313" key="3">
    <source>
        <dbReference type="Proteomes" id="UP000293360"/>
    </source>
</evidence>
<protein>
    <submittedName>
        <fullName evidence="2">Uncharacterized protein</fullName>
    </submittedName>
</protein>
<evidence type="ECO:0000313" key="2">
    <source>
        <dbReference type="EMBL" id="RYO77256.1"/>
    </source>
</evidence>
<dbReference type="OrthoDB" id="4731637at2759"/>
<dbReference type="Proteomes" id="UP000293360">
    <property type="component" value="Unassembled WGS sequence"/>
</dbReference>
<organism evidence="2 3">
    <name type="scientific">Monosporascus ibericus</name>
    <dbReference type="NCBI Taxonomy" id="155417"/>
    <lineage>
        <taxon>Eukaryota</taxon>
        <taxon>Fungi</taxon>
        <taxon>Dikarya</taxon>
        <taxon>Ascomycota</taxon>
        <taxon>Pezizomycotina</taxon>
        <taxon>Sordariomycetes</taxon>
        <taxon>Xylariomycetidae</taxon>
        <taxon>Xylariales</taxon>
        <taxon>Xylariales incertae sedis</taxon>
        <taxon>Monosporascus</taxon>
    </lineage>
</organism>
<dbReference type="EMBL" id="QJNU01001326">
    <property type="protein sequence ID" value="RYO77256.1"/>
    <property type="molecule type" value="Genomic_DNA"/>
</dbReference>